<keyword evidence="2" id="KW-1185">Reference proteome</keyword>
<reference evidence="1 2" key="1">
    <citation type="journal article" date="2016" name="Genome Announc.">
        <title>Draft Genome Sequence of the Thermotolerant Cyanobacterium Desertifilum sp. IPPAS B-1220.</title>
        <authorList>
            <person name="Mironov K.S."/>
            <person name="Sinetova M.A."/>
            <person name="Bolatkhan K."/>
            <person name="Zayadan B.K."/>
            <person name="Ustinova V.V."/>
            <person name="Kupriyanova E.V."/>
            <person name="Skrypnik A.N."/>
            <person name="Gogoleva N.E."/>
            <person name="Gogolev Y.V."/>
            <person name="Los D.A."/>
        </authorList>
    </citation>
    <scope>NUCLEOTIDE SEQUENCE [LARGE SCALE GENOMIC DNA]</scope>
    <source>
        <strain evidence="1 2">IPPAS B-1220</strain>
    </source>
</reference>
<evidence type="ECO:0000313" key="2">
    <source>
        <dbReference type="Proteomes" id="UP000095472"/>
    </source>
</evidence>
<dbReference type="Proteomes" id="UP000095472">
    <property type="component" value="Chromosome"/>
</dbReference>
<sequence length="57" mass="6554">MQTINSALSSYSTHCFAPRTAQQHFPLSTLEPTQHTATQKLKQQHFPLSTQRRSQEK</sequence>
<accession>A0ACD5H171</accession>
<name>A0ACD5H171_9CYAN</name>
<organism evidence="1 2">
    <name type="scientific">Desertifilum tharense IPPAS B-1220</name>
    <dbReference type="NCBI Taxonomy" id="1781255"/>
    <lineage>
        <taxon>Bacteria</taxon>
        <taxon>Bacillati</taxon>
        <taxon>Cyanobacteriota</taxon>
        <taxon>Cyanophyceae</taxon>
        <taxon>Desertifilales</taxon>
        <taxon>Desertifilaceae</taxon>
        <taxon>Desertifilum</taxon>
    </lineage>
</organism>
<gene>
    <name evidence="1" type="ORF">BH720_013805</name>
</gene>
<evidence type="ECO:0000313" key="1">
    <source>
        <dbReference type="EMBL" id="XPM66326.1"/>
    </source>
</evidence>
<dbReference type="EMBL" id="CP182909">
    <property type="protein sequence ID" value="XPM66326.1"/>
    <property type="molecule type" value="Genomic_DNA"/>
</dbReference>
<protein>
    <submittedName>
        <fullName evidence="1">Uncharacterized protein</fullName>
    </submittedName>
</protein>
<proteinExistence type="predicted"/>